<accession>A0A9W5RFH0</accession>
<comment type="caution">
    <text evidence="3">The sequence shown here is derived from an EMBL/GenBank/DDBJ whole genome shotgun (WGS) entry which is preliminary data.</text>
</comment>
<keyword evidence="1" id="KW-0812">Transmembrane</keyword>
<dbReference type="RefSeq" id="WP_016444531.1">
    <property type="nucleotide sequence ID" value="NZ_KE150266.1"/>
</dbReference>
<keyword evidence="4" id="KW-1185">Reference proteome</keyword>
<feature type="transmembrane region" description="Helical" evidence="1">
    <location>
        <begin position="7"/>
        <end position="24"/>
    </location>
</feature>
<reference evidence="3 4" key="1">
    <citation type="submission" date="2013-05" db="EMBL/GenBank/DDBJ databases">
        <title>The Genome Sequence of Actinomyces europaeus ACS-120-V-COL10B.</title>
        <authorList>
            <consortium name="The Broad Institute Genomics Platform"/>
            <person name="Earl A."/>
            <person name="Ward D."/>
            <person name="Feldgarden M."/>
            <person name="Gevers D."/>
            <person name="Saerens B."/>
            <person name="Vaneechoutte M."/>
            <person name="Walker B."/>
            <person name="Young S."/>
            <person name="Zeng Q."/>
            <person name="Gargeya S."/>
            <person name="Fitzgerald M."/>
            <person name="Haas B."/>
            <person name="Abouelleil A."/>
            <person name="Allen A.W."/>
            <person name="Alvarado L."/>
            <person name="Arachchi H.M."/>
            <person name="Berlin A.M."/>
            <person name="Chapman S.B."/>
            <person name="Gainer-Dewar J."/>
            <person name="Goldberg J."/>
            <person name="Griggs A."/>
            <person name="Gujja S."/>
            <person name="Hansen M."/>
            <person name="Howarth C."/>
            <person name="Imamovic A."/>
            <person name="Ireland A."/>
            <person name="Larimer J."/>
            <person name="McCowan C."/>
            <person name="Murphy C."/>
            <person name="Pearson M."/>
            <person name="Poon T.W."/>
            <person name="Priest M."/>
            <person name="Roberts A."/>
            <person name="Saif S."/>
            <person name="Shea T."/>
            <person name="Sisk P."/>
            <person name="Sykes S."/>
            <person name="Wortman J."/>
            <person name="Nusbaum C."/>
            <person name="Birren B."/>
        </authorList>
    </citation>
    <scope>NUCLEOTIDE SEQUENCE [LARGE SCALE GENOMIC DNA]</scope>
    <source>
        <strain evidence="3 4">ACS-120-V-Col10b</strain>
    </source>
</reference>
<keyword evidence="1" id="KW-0472">Membrane</keyword>
<feature type="domain" description="DUF58" evidence="2">
    <location>
        <begin position="191"/>
        <end position="363"/>
    </location>
</feature>
<evidence type="ECO:0000313" key="3">
    <source>
        <dbReference type="EMBL" id="EPD31420.1"/>
    </source>
</evidence>
<name>A0A9W5RFH0_9ACTO</name>
<organism evidence="3 4">
    <name type="scientific">Gleimia europaea ACS-120-V-Col10b</name>
    <dbReference type="NCBI Taxonomy" id="883069"/>
    <lineage>
        <taxon>Bacteria</taxon>
        <taxon>Bacillati</taxon>
        <taxon>Actinomycetota</taxon>
        <taxon>Actinomycetes</taxon>
        <taxon>Actinomycetales</taxon>
        <taxon>Actinomycetaceae</taxon>
        <taxon>Gleimia</taxon>
    </lineage>
</organism>
<evidence type="ECO:0000256" key="1">
    <source>
        <dbReference type="SAM" id="Phobius"/>
    </source>
</evidence>
<dbReference type="OrthoDB" id="845740at2"/>
<dbReference type="EMBL" id="AGWN01000001">
    <property type="protein sequence ID" value="EPD31420.1"/>
    <property type="molecule type" value="Genomic_DNA"/>
</dbReference>
<dbReference type="InterPro" id="IPR002881">
    <property type="entry name" value="DUF58"/>
</dbReference>
<dbReference type="AlphaFoldDB" id="A0A9W5RFH0"/>
<keyword evidence="1" id="KW-1133">Transmembrane helix</keyword>
<dbReference type="PANTHER" id="PTHR33608">
    <property type="entry name" value="BLL2464 PROTEIN"/>
    <property type="match status" value="1"/>
</dbReference>
<proteinExistence type="predicted"/>
<dbReference type="Proteomes" id="UP000014387">
    <property type="component" value="Unassembled WGS sequence"/>
</dbReference>
<dbReference type="PANTHER" id="PTHR33608:SF3">
    <property type="entry name" value="SLR2013 PROTEIN"/>
    <property type="match status" value="1"/>
</dbReference>
<evidence type="ECO:0000259" key="2">
    <source>
        <dbReference type="Pfam" id="PF01882"/>
    </source>
</evidence>
<evidence type="ECO:0000313" key="4">
    <source>
        <dbReference type="Proteomes" id="UP000014387"/>
    </source>
</evidence>
<sequence>MTISSKVAALIAIGIIPIVLSPTPGTLATWLLFVFILTLVDAILAPSPRQLQITRQMPKTVRVNERSVSVIHVTGANRTMRAVLRDAWQPSAGATKNRHKFKLSPGQSTDFATELLPTRRGILKADAVTVRSWGPLGLAAIQTTFDLPGTIRVLPEFPSKELLPGALAKLQQMTGQILARARGQGTEFDSLREWVDGDDQRSIDWRATARSKDVIVRTWRPERDRHIVMVIDTSRMSAQRLGDQTRLDVNLDAALLLSAVTAKAGDSVSMIAADADVRAQVIRPSRSTVLGELSSAMAPLYPALVEANWMEVAGKLTSFGNKMSLVVLFIALDVTVLEESLLPALLNLAKHTRVVIAHASDPQLHEVDEATETKDPYFVAATEFSRAEREKAAQALAAAGITVVEAPPAKLSMAVVDHYLNLKARGLL</sequence>
<protein>
    <recommendedName>
        <fullName evidence="2">DUF58 domain-containing protein</fullName>
    </recommendedName>
</protein>
<dbReference type="Pfam" id="PF01882">
    <property type="entry name" value="DUF58"/>
    <property type="match status" value="1"/>
</dbReference>
<gene>
    <name evidence="3" type="ORF">HMPREF9238_01191</name>
</gene>